<reference evidence="2" key="1">
    <citation type="submission" date="2020-02" db="EMBL/GenBank/DDBJ databases">
        <authorList>
            <person name="Meier V. D."/>
        </authorList>
    </citation>
    <scope>NUCLEOTIDE SEQUENCE</scope>
    <source>
        <strain evidence="2">AVDCRST_MAG77</strain>
    </source>
</reference>
<dbReference type="InterPro" id="IPR036388">
    <property type="entry name" value="WH-like_DNA-bd_sf"/>
</dbReference>
<name>A0A6J4HKK5_9CHLR</name>
<dbReference type="Gene3D" id="1.10.10.10">
    <property type="entry name" value="Winged helix-like DNA-binding domain superfamily/Winged helix DNA-binding domain"/>
    <property type="match status" value="1"/>
</dbReference>
<feature type="region of interest" description="Disordered" evidence="1">
    <location>
        <begin position="59"/>
        <end position="83"/>
    </location>
</feature>
<organism evidence="2">
    <name type="scientific">uncultured Chloroflexota bacterium</name>
    <dbReference type="NCBI Taxonomy" id="166587"/>
    <lineage>
        <taxon>Bacteria</taxon>
        <taxon>Bacillati</taxon>
        <taxon>Chloroflexota</taxon>
        <taxon>environmental samples</taxon>
    </lineage>
</organism>
<dbReference type="AlphaFoldDB" id="A0A6J4HKK5"/>
<dbReference type="SUPFAM" id="SSF46785">
    <property type="entry name" value="Winged helix' DNA-binding domain"/>
    <property type="match status" value="1"/>
</dbReference>
<evidence type="ECO:0008006" key="3">
    <source>
        <dbReference type="Google" id="ProtNLM"/>
    </source>
</evidence>
<evidence type="ECO:0000313" key="2">
    <source>
        <dbReference type="EMBL" id="CAA9225068.1"/>
    </source>
</evidence>
<proteinExistence type="predicted"/>
<protein>
    <recommendedName>
        <fullName evidence="3">HTH asnC-type domain-containing protein</fullName>
    </recommendedName>
</protein>
<gene>
    <name evidence="2" type="ORF">AVDCRST_MAG77-658</name>
</gene>
<sequence>MGMPSRLLDERDARMLAVLRERGAAPVMDIAKAMSMSPKAAGAALKRLRLRGLALRAGTTARGPNWGDGGAAGLWEAVPHEGE</sequence>
<dbReference type="EMBL" id="CADCTC010000044">
    <property type="protein sequence ID" value="CAA9225068.1"/>
    <property type="molecule type" value="Genomic_DNA"/>
</dbReference>
<dbReference type="InterPro" id="IPR036390">
    <property type="entry name" value="WH_DNA-bd_sf"/>
</dbReference>
<accession>A0A6J4HKK5</accession>
<evidence type="ECO:0000256" key="1">
    <source>
        <dbReference type="SAM" id="MobiDB-lite"/>
    </source>
</evidence>